<evidence type="ECO:0000256" key="2">
    <source>
        <dbReference type="ARBA" id="ARBA00007069"/>
    </source>
</evidence>
<dbReference type="GO" id="GO:0005886">
    <property type="term" value="C:plasma membrane"/>
    <property type="evidence" value="ECO:0007669"/>
    <property type="project" value="UniProtKB-SubCell"/>
</dbReference>
<comment type="caution">
    <text evidence="10">The sequence shown here is derived from an EMBL/GenBank/DDBJ whole genome shotgun (WGS) entry which is preliminary data.</text>
</comment>
<proteinExistence type="inferred from homology"/>
<feature type="transmembrane region" description="Helical" evidence="9">
    <location>
        <begin position="247"/>
        <end position="269"/>
    </location>
</feature>
<dbReference type="EMBL" id="JNOC01000048">
    <property type="protein sequence ID" value="KPH55293.1"/>
    <property type="molecule type" value="Genomic_DNA"/>
</dbReference>
<dbReference type="CDD" id="cd06261">
    <property type="entry name" value="TM_PBP2"/>
    <property type="match status" value="1"/>
</dbReference>
<dbReference type="InterPro" id="IPR000515">
    <property type="entry name" value="MetI-like"/>
</dbReference>
<feature type="transmembrane region" description="Helical" evidence="9">
    <location>
        <begin position="180"/>
        <end position="204"/>
    </location>
</feature>
<dbReference type="GeneID" id="93196185"/>
<evidence type="ECO:0000256" key="3">
    <source>
        <dbReference type="ARBA" id="ARBA00016864"/>
    </source>
</evidence>
<name>A0A0N1MQF9_9HELI</name>
<protein>
    <recommendedName>
        <fullName evidence="3 9">Phosphate transport system permease protein PstA</fullName>
    </recommendedName>
</protein>
<dbReference type="NCBIfam" id="TIGR00974">
    <property type="entry name" value="3a0107s02c"/>
    <property type="match status" value="1"/>
</dbReference>
<dbReference type="GO" id="GO:0035435">
    <property type="term" value="P:phosphate ion transmembrane transport"/>
    <property type="evidence" value="ECO:0007669"/>
    <property type="project" value="InterPro"/>
</dbReference>
<dbReference type="AlphaFoldDB" id="A0A0N1MQF9"/>
<evidence type="ECO:0000256" key="6">
    <source>
        <dbReference type="ARBA" id="ARBA00022692"/>
    </source>
</evidence>
<evidence type="ECO:0000256" key="5">
    <source>
        <dbReference type="ARBA" id="ARBA00022475"/>
    </source>
</evidence>
<dbReference type="STRING" id="35818.HPU229336_03780"/>
<keyword evidence="4" id="KW-0813">Transport</keyword>
<dbReference type="GO" id="GO:0005315">
    <property type="term" value="F:phosphate transmembrane transporter activity"/>
    <property type="evidence" value="ECO:0007669"/>
    <property type="project" value="InterPro"/>
</dbReference>
<evidence type="ECO:0000313" key="10">
    <source>
        <dbReference type="EMBL" id="KPH55293.1"/>
    </source>
</evidence>
<evidence type="ECO:0000256" key="8">
    <source>
        <dbReference type="ARBA" id="ARBA00023136"/>
    </source>
</evidence>
<dbReference type="PANTHER" id="PTHR43470:SF3">
    <property type="entry name" value="PHOSPHATE TRANSPORT SYSTEM PERMEASE PROTEIN PSTA-RELATED"/>
    <property type="match status" value="1"/>
</dbReference>
<dbReference type="PROSITE" id="PS50928">
    <property type="entry name" value="ABC_TM1"/>
    <property type="match status" value="1"/>
</dbReference>
<keyword evidence="7 9" id="KW-1133">Transmembrane helix</keyword>
<gene>
    <name evidence="10" type="ORF">HPU229334_09300</name>
</gene>
<feature type="transmembrane region" description="Helical" evidence="9">
    <location>
        <begin position="12"/>
        <end position="37"/>
    </location>
</feature>
<accession>A0A0N1MQF9</accession>
<dbReference type="Gene3D" id="1.10.3720.10">
    <property type="entry name" value="MetI-like"/>
    <property type="match status" value="1"/>
</dbReference>
<feature type="transmembrane region" description="Helical" evidence="9">
    <location>
        <begin position="62"/>
        <end position="88"/>
    </location>
</feature>
<dbReference type="Pfam" id="PF00528">
    <property type="entry name" value="BPD_transp_1"/>
    <property type="match status" value="1"/>
</dbReference>
<comment type="subcellular location">
    <subcellularLocation>
        <location evidence="1 9">Cell membrane</location>
        <topology evidence="1 9">Multi-pass membrane protein</topology>
    </subcellularLocation>
</comment>
<feature type="transmembrane region" description="Helical" evidence="9">
    <location>
        <begin position="109"/>
        <end position="129"/>
    </location>
</feature>
<keyword evidence="6 9" id="KW-0812">Transmembrane</keyword>
<evidence type="ECO:0000256" key="9">
    <source>
        <dbReference type="RuleBase" id="RU363043"/>
    </source>
</evidence>
<evidence type="ECO:0000256" key="1">
    <source>
        <dbReference type="ARBA" id="ARBA00004651"/>
    </source>
</evidence>
<feature type="transmembrane region" description="Helical" evidence="9">
    <location>
        <begin position="135"/>
        <end position="151"/>
    </location>
</feature>
<dbReference type="RefSeq" id="WP_054198310.1">
    <property type="nucleotide sequence ID" value="NZ_FZMX01000022.1"/>
</dbReference>
<keyword evidence="5 9" id="KW-1003">Cell membrane</keyword>
<sequence>MKKARVDYLSICLSWLLKISMFSTLFVFFVLIGFIFYKGVMYLSWDLFAWEYTSENVSMMPAIINTINMVLFSLLIALPLGIFGAIFLSEYGNKKSRLLNLIRVASDTLVGIPSIVYGLFGYLAFVIYFGFRTSFIAGVLTLSIMILPLILRSSEEALRSVPMSFREASFALGAGKLRTIFAIIVPAAIPGILAGVILSIGRIVGESAALLYTSGSVAKVAGMMDSGRTLSVHMYAISSEGQHINQAYSTAMILILIVLVINIVSNLIAKKLTKGSL</sequence>
<organism evidence="10 11">
    <name type="scientific">Helicobacter pullorum</name>
    <dbReference type="NCBI Taxonomy" id="35818"/>
    <lineage>
        <taxon>Bacteria</taxon>
        <taxon>Pseudomonadati</taxon>
        <taxon>Campylobacterota</taxon>
        <taxon>Epsilonproteobacteria</taxon>
        <taxon>Campylobacterales</taxon>
        <taxon>Helicobacteraceae</taxon>
        <taxon>Helicobacter</taxon>
    </lineage>
</organism>
<dbReference type="SUPFAM" id="SSF161098">
    <property type="entry name" value="MetI-like"/>
    <property type="match status" value="1"/>
</dbReference>
<dbReference type="PATRIC" id="fig|35818.11.peg.1837"/>
<evidence type="ECO:0000256" key="7">
    <source>
        <dbReference type="ARBA" id="ARBA00022989"/>
    </source>
</evidence>
<dbReference type="PANTHER" id="PTHR43470">
    <property type="entry name" value="PHOSPHATE TRANSPORT SYSTEM PERMEASE PROTEIN PSTA-RELATED"/>
    <property type="match status" value="1"/>
</dbReference>
<dbReference type="Proteomes" id="UP000037997">
    <property type="component" value="Unassembled WGS sequence"/>
</dbReference>
<evidence type="ECO:0000313" key="11">
    <source>
        <dbReference type="Proteomes" id="UP000037997"/>
    </source>
</evidence>
<reference evidence="10 11" key="1">
    <citation type="submission" date="2014-06" db="EMBL/GenBank/DDBJ databases">
        <title>Helicobacter pullorum isolates in fresh chicken meat - phenotypic and genotypic features.</title>
        <authorList>
            <person name="Borges V."/>
            <person name="Santos A."/>
            <person name="Correia C.B."/>
            <person name="Saraiva M."/>
            <person name="Menard A."/>
            <person name="Vieira L."/>
            <person name="Sampaio D.A."/>
            <person name="Gomes J.P."/>
            <person name="Oleastro M."/>
        </authorList>
    </citation>
    <scope>NUCLEOTIDE SEQUENCE [LARGE SCALE GENOMIC DNA]</scope>
    <source>
        <strain evidence="10 11">229334/12</strain>
    </source>
</reference>
<keyword evidence="8 9" id="KW-0472">Membrane</keyword>
<evidence type="ECO:0000256" key="4">
    <source>
        <dbReference type="ARBA" id="ARBA00022448"/>
    </source>
</evidence>
<comment type="similarity">
    <text evidence="2 9">Belongs to the binding-protein-dependent transport system permease family. CysTW subfamily.</text>
</comment>
<dbReference type="InterPro" id="IPR035906">
    <property type="entry name" value="MetI-like_sf"/>
</dbReference>
<dbReference type="InterPro" id="IPR005672">
    <property type="entry name" value="Phosphate_PstA"/>
</dbReference>